<feature type="region of interest" description="Disordered" evidence="1">
    <location>
        <begin position="170"/>
        <end position="189"/>
    </location>
</feature>
<organism evidence="3 4">
    <name type="scientific">Ephemerocybe angulata</name>
    <dbReference type="NCBI Taxonomy" id="980116"/>
    <lineage>
        <taxon>Eukaryota</taxon>
        <taxon>Fungi</taxon>
        <taxon>Dikarya</taxon>
        <taxon>Basidiomycota</taxon>
        <taxon>Agaricomycotina</taxon>
        <taxon>Agaricomycetes</taxon>
        <taxon>Agaricomycetidae</taxon>
        <taxon>Agaricales</taxon>
        <taxon>Agaricineae</taxon>
        <taxon>Psathyrellaceae</taxon>
        <taxon>Ephemerocybe</taxon>
    </lineage>
</organism>
<accession>A0A8H5FGW2</accession>
<evidence type="ECO:0000259" key="2">
    <source>
        <dbReference type="Pfam" id="PF13881"/>
    </source>
</evidence>
<feature type="compositionally biased region" description="Polar residues" evidence="1">
    <location>
        <begin position="53"/>
        <end position="73"/>
    </location>
</feature>
<name>A0A8H5FGW2_9AGAR</name>
<dbReference type="InterPro" id="IPR029071">
    <property type="entry name" value="Ubiquitin-like_domsf"/>
</dbReference>
<feature type="region of interest" description="Disordered" evidence="1">
    <location>
        <begin position="123"/>
        <end position="143"/>
    </location>
</feature>
<dbReference type="Proteomes" id="UP000541558">
    <property type="component" value="Unassembled WGS sequence"/>
</dbReference>
<feature type="region of interest" description="Disordered" evidence="1">
    <location>
        <begin position="1"/>
        <end position="81"/>
    </location>
</feature>
<dbReference type="SUPFAM" id="SSF54236">
    <property type="entry name" value="Ubiquitin-like"/>
    <property type="match status" value="1"/>
</dbReference>
<dbReference type="InterPro" id="IPR039540">
    <property type="entry name" value="UBL3-like_ubiquitin_dom"/>
</dbReference>
<gene>
    <name evidence="3" type="ORF">D9611_006650</name>
</gene>
<reference evidence="3 4" key="1">
    <citation type="journal article" date="2020" name="ISME J.">
        <title>Uncovering the hidden diversity of litter-decomposition mechanisms in mushroom-forming fungi.</title>
        <authorList>
            <person name="Floudas D."/>
            <person name="Bentzer J."/>
            <person name="Ahren D."/>
            <person name="Johansson T."/>
            <person name="Persson P."/>
            <person name="Tunlid A."/>
        </authorList>
    </citation>
    <scope>NUCLEOTIDE SEQUENCE [LARGE SCALE GENOMIC DNA]</scope>
    <source>
        <strain evidence="3 4">CBS 175.51</strain>
    </source>
</reference>
<feature type="compositionally biased region" description="Low complexity" evidence="1">
    <location>
        <begin position="174"/>
        <end position="187"/>
    </location>
</feature>
<dbReference type="OrthoDB" id="1043111at2759"/>
<evidence type="ECO:0000313" key="3">
    <source>
        <dbReference type="EMBL" id="KAF5336329.1"/>
    </source>
</evidence>
<dbReference type="AlphaFoldDB" id="A0A8H5FGW2"/>
<proteinExistence type="predicted"/>
<protein>
    <recommendedName>
        <fullName evidence="2">UBL3-like ubiquitin domain-containing protein</fullName>
    </recommendedName>
</protein>
<dbReference type="EMBL" id="JAACJK010000058">
    <property type="protein sequence ID" value="KAF5336329.1"/>
    <property type="molecule type" value="Genomic_DNA"/>
</dbReference>
<dbReference type="Pfam" id="PF13881">
    <property type="entry name" value="Rad60-SLD_2"/>
    <property type="match status" value="1"/>
</dbReference>
<evidence type="ECO:0000256" key="1">
    <source>
        <dbReference type="SAM" id="MobiDB-lite"/>
    </source>
</evidence>
<keyword evidence="4" id="KW-1185">Reference proteome</keyword>
<sequence length="242" mass="25439">MATEGTTPQIPPPDDMEANTVTSKPELLEPAPKLDEGTATTKPGEAKEDGTATAPTLPSNEKSAPESTSTPQPQLHLEVPVPQTHQTYITFLFLSGRRRVMNFDPDTTIGRVKELVWTAWSTPAATSPTDGTPSAAQEVEEKPPAPSYLRVLYLGRMLQDDDTLRGLKLPTHLPTSPASPTSPGGSAQPVSTIMHLSIRPFPPPGDVDSGKKGRGFGRVGTATGTADAGDNANTGCCGCVIC</sequence>
<feature type="domain" description="UBL3-like ubiquitin" evidence="2">
    <location>
        <begin position="88"/>
        <end position="200"/>
    </location>
</feature>
<comment type="caution">
    <text evidence="3">The sequence shown here is derived from an EMBL/GenBank/DDBJ whole genome shotgun (WGS) entry which is preliminary data.</text>
</comment>
<evidence type="ECO:0000313" key="4">
    <source>
        <dbReference type="Proteomes" id="UP000541558"/>
    </source>
</evidence>
<dbReference type="Gene3D" id="3.10.20.90">
    <property type="entry name" value="Phosphatidylinositol 3-kinase Catalytic Subunit, Chain A, domain 1"/>
    <property type="match status" value="1"/>
</dbReference>